<accession>A0A0N7KTU3</accession>
<protein>
    <submittedName>
        <fullName evidence="1">Os12g0258400 protein</fullName>
    </submittedName>
</protein>
<reference evidence="1 2" key="3">
    <citation type="journal article" date="2013" name="Rice">
        <title>Improvement of the Oryza sativa Nipponbare reference genome using next generation sequence and optical map data.</title>
        <authorList>
            <person name="Kawahara Y."/>
            <person name="de la Bastide M."/>
            <person name="Hamilton J.P."/>
            <person name="Kanamori H."/>
            <person name="McCombie W.R."/>
            <person name="Ouyang S."/>
            <person name="Schwartz D.C."/>
            <person name="Tanaka T."/>
            <person name="Wu J."/>
            <person name="Zhou S."/>
            <person name="Childs K.L."/>
            <person name="Davidson R.M."/>
            <person name="Lin H."/>
            <person name="Quesada-Ocampo L."/>
            <person name="Vaillancourt B."/>
            <person name="Sakai H."/>
            <person name="Lee S.S."/>
            <person name="Kim J."/>
            <person name="Numa H."/>
            <person name="Itoh T."/>
            <person name="Buell C.R."/>
            <person name="Matsumoto T."/>
        </authorList>
    </citation>
    <scope>NUCLEOTIDE SEQUENCE [LARGE SCALE GENOMIC DNA]</scope>
    <source>
        <strain evidence="2">cv. Nipponbare</strain>
    </source>
</reference>
<keyword evidence="2" id="KW-1185">Reference proteome</keyword>
<evidence type="ECO:0000313" key="2">
    <source>
        <dbReference type="Proteomes" id="UP000059680"/>
    </source>
</evidence>
<dbReference type="PaxDb" id="39947-A0A0N7KTU3"/>
<gene>
    <name evidence="1" type="ordered locus">Os12g0258400</name>
    <name evidence="1" type="ORF">OSNPB_120258400</name>
</gene>
<evidence type="ECO:0000313" key="1">
    <source>
        <dbReference type="EMBL" id="BAT16578.1"/>
    </source>
</evidence>
<organism evidence="1 2">
    <name type="scientific">Oryza sativa subsp. japonica</name>
    <name type="common">Rice</name>
    <dbReference type="NCBI Taxonomy" id="39947"/>
    <lineage>
        <taxon>Eukaryota</taxon>
        <taxon>Viridiplantae</taxon>
        <taxon>Streptophyta</taxon>
        <taxon>Embryophyta</taxon>
        <taxon>Tracheophyta</taxon>
        <taxon>Spermatophyta</taxon>
        <taxon>Magnoliopsida</taxon>
        <taxon>Liliopsida</taxon>
        <taxon>Poales</taxon>
        <taxon>Poaceae</taxon>
        <taxon>BOP clade</taxon>
        <taxon>Oryzoideae</taxon>
        <taxon>Oryzeae</taxon>
        <taxon>Oryzinae</taxon>
        <taxon>Oryza</taxon>
        <taxon>Oryza sativa</taxon>
    </lineage>
</organism>
<name>A0A0N7KTU3_ORYSJ</name>
<proteinExistence type="predicted"/>
<dbReference type="AlphaFoldDB" id="A0A0N7KTU3"/>
<reference evidence="2" key="1">
    <citation type="journal article" date="2005" name="Nature">
        <title>The map-based sequence of the rice genome.</title>
        <authorList>
            <consortium name="International rice genome sequencing project (IRGSP)"/>
            <person name="Matsumoto T."/>
            <person name="Wu J."/>
            <person name="Kanamori H."/>
            <person name="Katayose Y."/>
            <person name="Fujisawa M."/>
            <person name="Namiki N."/>
            <person name="Mizuno H."/>
            <person name="Yamamoto K."/>
            <person name="Antonio B.A."/>
            <person name="Baba T."/>
            <person name="Sakata K."/>
            <person name="Nagamura Y."/>
            <person name="Aoki H."/>
            <person name="Arikawa K."/>
            <person name="Arita K."/>
            <person name="Bito T."/>
            <person name="Chiden Y."/>
            <person name="Fujitsuka N."/>
            <person name="Fukunaka R."/>
            <person name="Hamada M."/>
            <person name="Harada C."/>
            <person name="Hayashi A."/>
            <person name="Hijishita S."/>
            <person name="Honda M."/>
            <person name="Hosokawa S."/>
            <person name="Ichikawa Y."/>
            <person name="Idonuma A."/>
            <person name="Iijima M."/>
            <person name="Ikeda M."/>
            <person name="Ikeno M."/>
            <person name="Ito K."/>
            <person name="Ito S."/>
            <person name="Ito T."/>
            <person name="Ito Y."/>
            <person name="Ito Y."/>
            <person name="Iwabuchi A."/>
            <person name="Kamiya K."/>
            <person name="Karasawa W."/>
            <person name="Kurita K."/>
            <person name="Katagiri S."/>
            <person name="Kikuta A."/>
            <person name="Kobayashi H."/>
            <person name="Kobayashi N."/>
            <person name="Machita K."/>
            <person name="Maehara T."/>
            <person name="Masukawa M."/>
            <person name="Mizubayashi T."/>
            <person name="Mukai Y."/>
            <person name="Nagasaki H."/>
            <person name="Nagata Y."/>
            <person name="Naito S."/>
            <person name="Nakashima M."/>
            <person name="Nakama Y."/>
            <person name="Nakamichi Y."/>
            <person name="Nakamura M."/>
            <person name="Meguro A."/>
            <person name="Negishi M."/>
            <person name="Ohta I."/>
            <person name="Ohta T."/>
            <person name="Okamoto M."/>
            <person name="Ono N."/>
            <person name="Saji S."/>
            <person name="Sakaguchi M."/>
            <person name="Sakai K."/>
            <person name="Shibata M."/>
            <person name="Shimokawa T."/>
            <person name="Song J."/>
            <person name="Takazaki Y."/>
            <person name="Terasawa K."/>
            <person name="Tsugane M."/>
            <person name="Tsuji K."/>
            <person name="Ueda S."/>
            <person name="Waki K."/>
            <person name="Yamagata H."/>
            <person name="Yamamoto M."/>
            <person name="Yamamoto S."/>
            <person name="Yamane H."/>
            <person name="Yoshiki S."/>
            <person name="Yoshihara R."/>
            <person name="Yukawa K."/>
            <person name="Zhong H."/>
            <person name="Yano M."/>
            <person name="Yuan Q."/>
            <person name="Ouyang S."/>
            <person name="Liu J."/>
            <person name="Jones K.M."/>
            <person name="Gansberger K."/>
            <person name="Moffat K."/>
            <person name="Hill J."/>
            <person name="Bera J."/>
            <person name="Fadrosh D."/>
            <person name="Jin S."/>
            <person name="Johri S."/>
            <person name="Kim M."/>
            <person name="Overton L."/>
            <person name="Reardon M."/>
            <person name="Tsitrin T."/>
            <person name="Vuong H."/>
            <person name="Weaver B."/>
            <person name="Ciecko A."/>
            <person name="Tallon L."/>
            <person name="Jackson J."/>
            <person name="Pai G."/>
            <person name="Aken S.V."/>
            <person name="Utterback T."/>
            <person name="Reidmuller S."/>
            <person name="Feldblyum T."/>
            <person name="Hsiao J."/>
            <person name="Zismann V."/>
            <person name="Iobst S."/>
            <person name="de Vazeille A.R."/>
            <person name="Buell C.R."/>
            <person name="Ying K."/>
            <person name="Li Y."/>
            <person name="Lu T."/>
            <person name="Huang Y."/>
            <person name="Zhao Q."/>
            <person name="Feng Q."/>
            <person name="Zhang L."/>
            <person name="Zhu J."/>
            <person name="Weng Q."/>
            <person name="Mu J."/>
            <person name="Lu Y."/>
            <person name="Fan D."/>
            <person name="Liu Y."/>
            <person name="Guan J."/>
            <person name="Zhang Y."/>
            <person name="Yu S."/>
            <person name="Liu X."/>
            <person name="Zhang Y."/>
            <person name="Hong G."/>
            <person name="Han B."/>
            <person name="Choisne N."/>
            <person name="Demange N."/>
            <person name="Orjeda G."/>
            <person name="Samain S."/>
            <person name="Cattolico L."/>
            <person name="Pelletier E."/>
            <person name="Couloux A."/>
            <person name="Segurens B."/>
            <person name="Wincker P."/>
            <person name="D'Hont A."/>
            <person name="Scarpelli C."/>
            <person name="Weissenbach J."/>
            <person name="Salanoubat M."/>
            <person name="Quetier F."/>
            <person name="Yu Y."/>
            <person name="Kim H.R."/>
            <person name="Rambo T."/>
            <person name="Currie J."/>
            <person name="Collura K."/>
            <person name="Luo M."/>
            <person name="Yang T."/>
            <person name="Ammiraju J.S.S."/>
            <person name="Engler F."/>
            <person name="Soderlund C."/>
            <person name="Wing R.A."/>
            <person name="Palmer L.E."/>
            <person name="de la Bastide M."/>
            <person name="Spiegel L."/>
            <person name="Nascimento L."/>
            <person name="Zutavern T."/>
            <person name="O'Shaughnessy A."/>
            <person name="Dike S."/>
            <person name="Dedhia N."/>
            <person name="Preston R."/>
            <person name="Balija V."/>
            <person name="McCombie W.R."/>
            <person name="Chow T."/>
            <person name="Chen H."/>
            <person name="Chung M."/>
            <person name="Chen C."/>
            <person name="Shaw J."/>
            <person name="Wu H."/>
            <person name="Hsiao K."/>
            <person name="Chao Y."/>
            <person name="Chu M."/>
            <person name="Cheng C."/>
            <person name="Hour A."/>
            <person name="Lee P."/>
            <person name="Lin S."/>
            <person name="Lin Y."/>
            <person name="Liou J."/>
            <person name="Liu S."/>
            <person name="Hsing Y."/>
            <person name="Raghuvanshi S."/>
            <person name="Mohanty A."/>
            <person name="Bharti A.K."/>
            <person name="Gaur A."/>
            <person name="Gupta V."/>
            <person name="Kumar D."/>
            <person name="Ravi V."/>
            <person name="Vij S."/>
            <person name="Kapur A."/>
            <person name="Khurana P."/>
            <person name="Khurana P."/>
            <person name="Khurana J.P."/>
            <person name="Tyagi A.K."/>
            <person name="Gaikwad K."/>
            <person name="Singh A."/>
            <person name="Dalal V."/>
            <person name="Srivastava S."/>
            <person name="Dixit A."/>
            <person name="Pal A.K."/>
            <person name="Ghazi I.A."/>
            <person name="Yadav M."/>
            <person name="Pandit A."/>
            <person name="Bhargava A."/>
            <person name="Sureshbabu K."/>
            <person name="Batra K."/>
            <person name="Sharma T.R."/>
            <person name="Mohapatra T."/>
            <person name="Singh N.K."/>
            <person name="Messing J."/>
            <person name="Nelson A.B."/>
            <person name="Fuks G."/>
            <person name="Kavchok S."/>
            <person name="Keizer G."/>
            <person name="Linton E."/>
            <person name="Llaca V."/>
            <person name="Song R."/>
            <person name="Tanyolac B."/>
            <person name="Young S."/>
            <person name="Ho-Il K."/>
            <person name="Hahn J.H."/>
            <person name="Sangsakoo G."/>
            <person name="Vanavichit A."/>
            <person name="de Mattos Luiz.A.T."/>
            <person name="Zimmer P.D."/>
            <person name="Malone G."/>
            <person name="Dellagostin O."/>
            <person name="de Oliveira A.C."/>
            <person name="Bevan M."/>
            <person name="Bancroft I."/>
            <person name="Minx P."/>
            <person name="Cordum H."/>
            <person name="Wilson R."/>
            <person name="Cheng Z."/>
            <person name="Jin W."/>
            <person name="Jiang J."/>
            <person name="Leong S.A."/>
            <person name="Iwama H."/>
            <person name="Gojobori T."/>
            <person name="Itoh T."/>
            <person name="Niimura Y."/>
            <person name="Fujii Y."/>
            <person name="Habara T."/>
            <person name="Sakai H."/>
            <person name="Sato Y."/>
            <person name="Wilson G."/>
            <person name="Kumar K."/>
            <person name="McCouch S."/>
            <person name="Juretic N."/>
            <person name="Hoen D."/>
            <person name="Wright S."/>
            <person name="Bruskiewich R."/>
            <person name="Bureau T."/>
            <person name="Miyao A."/>
            <person name="Hirochika H."/>
            <person name="Nishikawa T."/>
            <person name="Kadowaki K."/>
            <person name="Sugiura M."/>
            <person name="Burr B."/>
            <person name="Sasaki T."/>
        </authorList>
    </citation>
    <scope>NUCLEOTIDE SEQUENCE [LARGE SCALE GENOMIC DNA]</scope>
    <source>
        <strain evidence="2">cv. Nipponbare</strain>
    </source>
</reference>
<dbReference type="EMBL" id="AP014968">
    <property type="protein sequence ID" value="BAT16578.1"/>
    <property type="molecule type" value="Genomic_DNA"/>
</dbReference>
<reference evidence="1 2" key="2">
    <citation type="journal article" date="2013" name="Plant Cell Physiol.">
        <title>Rice Annotation Project Database (RAP-DB): an integrative and interactive database for rice genomics.</title>
        <authorList>
            <person name="Sakai H."/>
            <person name="Lee S.S."/>
            <person name="Tanaka T."/>
            <person name="Numa H."/>
            <person name="Kim J."/>
            <person name="Kawahara Y."/>
            <person name="Wakimoto H."/>
            <person name="Yang C.C."/>
            <person name="Iwamoto M."/>
            <person name="Abe T."/>
            <person name="Yamada Y."/>
            <person name="Muto A."/>
            <person name="Inokuchi H."/>
            <person name="Ikemura T."/>
            <person name="Matsumoto T."/>
            <person name="Sasaki T."/>
            <person name="Itoh T."/>
        </authorList>
    </citation>
    <scope>NUCLEOTIDE SEQUENCE [LARGE SCALE GENOMIC DNA]</scope>
    <source>
        <strain evidence="2">cv. Nipponbare</strain>
    </source>
</reference>
<dbReference type="InParanoid" id="A0A0N7KTU3"/>
<dbReference type="Proteomes" id="UP000059680">
    <property type="component" value="Chromosome 12"/>
</dbReference>
<sequence length="85" mass="9023">MELKILLLQRFHMFQTAASKMMHQTCGVRALPGVGGPIGLRVVLGGNLLFIKSIGVPNGCHSGAAKEEMFHIFVDGAEVAARGSC</sequence>